<proteinExistence type="predicted"/>
<evidence type="ECO:0000313" key="7">
    <source>
        <dbReference type="WBParaSite" id="ACRNAN_scaffold1813.g29513.t1"/>
    </source>
</evidence>
<reference evidence="7" key="1">
    <citation type="submission" date="2022-11" db="UniProtKB">
        <authorList>
            <consortium name="WormBaseParasite"/>
        </authorList>
    </citation>
    <scope>IDENTIFICATION</scope>
</reference>
<dbReference type="Proteomes" id="UP000887540">
    <property type="component" value="Unplaced"/>
</dbReference>
<evidence type="ECO:0000313" key="6">
    <source>
        <dbReference type="Proteomes" id="UP000887540"/>
    </source>
</evidence>
<sequence length="138" mass="15588">MVATFKVVLFIYVAECSPDNLRGFSSMTVGSGGMLLVLLVTPFCVPSLLANDEHWTWIPGIALTMELIYLSVASMFPESPKHLYISQGSKTEAEFAVRFYHGNDVDMETVEFEYEREKSLMNEIHISIKDVWSNASLR</sequence>
<accession>A0A914D4V4</accession>
<keyword evidence="2 5" id="KW-0812">Transmembrane</keyword>
<evidence type="ECO:0000256" key="4">
    <source>
        <dbReference type="ARBA" id="ARBA00023136"/>
    </source>
</evidence>
<evidence type="ECO:0000256" key="1">
    <source>
        <dbReference type="ARBA" id="ARBA00004370"/>
    </source>
</evidence>
<dbReference type="Gene3D" id="1.20.1250.20">
    <property type="entry name" value="MFS general substrate transporter like domains"/>
    <property type="match status" value="1"/>
</dbReference>
<protein>
    <submittedName>
        <fullName evidence="7">Uncharacterized protein</fullName>
    </submittedName>
</protein>
<dbReference type="GO" id="GO:0016020">
    <property type="term" value="C:membrane"/>
    <property type="evidence" value="ECO:0007669"/>
    <property type="project" value="UniProtKB-SubCell"/>
</dbReference>
<keyword evidence="6" id="KW-1185">Reference proteome</keyword>
<keyword evidence="3 5" id="KW-1133">Transmembrane helix</keyword>
<feature type="transmembrane region" description="Helical" evidence="5">
    <location>
        <begin position="55"/>
        <end position="76"/>
    </location>
</feature>
<dbReference type="WBParaSite" id="ACRNAN_scaffold1813.g29513.t1">
    <property type="protein sequence ID" value="ACRNAN_scaffold1813.g29513.t1"/>
    <property type="gene ID" value="ACRNAN_scaffold1813.g29513"/>
</dbReference>
<comment type="subcellular location">
    <subcellularLocation>
        <location evidence="1">Membrane</location>
    </subcellularLocation>
</comment>
<evidence type="ECO:0000256" key="5">
    <source>
        <dbReference type="SAM" id="Phobius"/>
    </source>
</evidence>
<dbReference type="InterPro" id="IPR036259">
    <property type="entry name" value="MFS_trans_sf"/>
</dbReference>
<evidence type="ECO:0000256" key="3">
    <source>
        <dbReference type="ARBA" id="ARBA00022989"/>
    </source>
</evidence>
<keyword evidence="4 5" id="KW-0472">Membrane</keyword>
<dbReference type="Pfam" id="PF00083">
    <property type="entry name" value="Sugar_tr"/>
    <property type="match status" value="1"/>
</dbReference>
<feature type="transmembrane region" description="Helical" evidence="5">
    <location>
        <begin position="29"/>
        <end position="49"/>
    </location>
</feature>
<dbReference type="InterPro" id="IPR005828">
    <property type="entry name" value="MFS_sugar_transport-like"/>
</dbReference>
<name>A0A914D4V4_9BILA</name>
<organism evidence="6 7">
    <name type="scientific">Acrobeloides nanus</name>
    <dbReference type="NCBI Taxonomy" id="290746"/>
    <lineage>
        <taxon>Eukaryota</taxon>
        <taxon>Metazoa</taxon>
        <taxon>Ecdysozoa</taxon>
        <taxon>Nematoda</taxon>
        <taxon>Chromadorea</taxon>
        <taxon>Rhabditida</taxon>
        <taxon>Tylenchina</taxon>
        <taxon>Cephalobomorpha</taxon>
        <taxon>Cephaloboidea</taxon>
        <taxon>Cephalobidae</taxon>
        <taxon>Acrobeloides</taxon>
    </lineage>
</organism>
<dbReference type="PANTHER" id="PTHR23503:SF123">
    <property type="entry name" value="MAJOR FACILITATOR SUPERFAMILY (MFS) PROFILE DOMAIN-CONTAINING PROTEIN"/>
    <property type="match status" value="1"/>
</dbReference>
<dbReference type="SUPFAM" id="SSF103473">
    <property type="entry name" value="MFS general substrate transporter"/>
    <property type="match status" value="1"/>
</dbReference>
<evidence type="ECO:0000256" key="2">
    <source>
        <dbReference type="ARBA" id="ARBA00022692"/>
    </source>
</evidence>
<dbReference type="InterPro" id="IPR045263">
    <property type="entry name" value="GLUT"/>
</dbReference>
<dbReference type="AlphaFoldDB" id="A0A914D4V4"/>
<dbReference type="PANTHER" id="PTHR23503">
    <property type="entry name" value="SOLUTE CARRIER FAMILY 2"/>
    <property type="match status" value="1"/>
</dbReference>
<dbReference type="GO" id="GO:0015149">
    <property type="term" value="F:hexose transmembrane transporter activity"/>
    <property type="evidence" value="ECO:0007669"/>
    <property type="project" value="TreeGrafter"/>
</dbReference>